<sequence length="635" mass="68842">MPHNVGMRIARKALRTAVTTAATGVLYALEAYTDLVPGLRLTRRRRIHVRTGMGILGAEIATWNSLAPSLVPHPWWAVAANTATSQAVGHLNGVLVAKGLERLGVRIPNAVTQASLSALHVGTAAITVVLALKSYLIQGESARLVGSRRYGARSAAAGMAVGTLGYGTLLALGEAIRGSWRLADANLRRVVPEPVAVLGATATLACLGYLISDKLVLRRVLERLFAKAEAVNRLVYAGYQQPWEPERSGSVWSHEKWIALGAQGRVLVGGGPRARDIAEVLGVVGAGGVSAAAAAATPALRKEIREPIRIYGGLVAGRSLETIVHQVRREIFRTGALRRDCLVIHTSTGTGWVSDWQVDTVEFLTGGNCATVSMQYSFVQSPIAYIADRDTPVRAGKLLIEAVLELVEDMENPPKVFVAGESLGAYGTSAAFTSIEDLLARTDGAVFSGAPRFTHLIRQLTRRRAPGSPERLPLVDSGRHVRFVAHKSHVHHDWRGRPYAAAWQHPRVAVVQFASDAIVWWDKALFYRQPAWLREPGSRGVPAPAAQHVDVVSDLRWVPFTTGWQVAVDMLNTKRAPADHGHNYRDIMVPVWRGVLGDDLLAVDYTADLEARIIAWITEHSRDTRDGLAPARPPV</sequence>
<evidence type="ECO:0000313" key="3">
    <source>
        <dbReference type="EMBL" id="HIW96048.1"/>
    </source>
</evidence>
<comment type="caution">
    <text evidence="3">The sequence shown here is derived from an EMBL/GenBank/DDBJ whole genome shotgun (WGS) entry which is preliminary data.</text>
</comment>
<dbReference type="InterPro" id="IPR027787">
    <property type="entry name" value="Alpha/beta-hydrolase_catalytic"/>
</dbReference>
<reference evidence="3" key="2">
    <citation type="submission" date="2021-04" db="EMBL/GenBank/DDBJ databases">
        <authorList>
            <person name="Gilroy R."/>
        </authorList>
    </citation>
    <scope>NUCLEOTIDE SEQUENCE</scope>
    <source>
        <strain evidence="3">4376</strain>
    </source>
</reference>
<feature type="domain" description="Alpha/beta-hydrolase catalytic" evidence="1">
    <location>
        <begin position="308"/>
        <end position="600"/>
    </location>
</feature>
<dbReference type="Proteomes" id="UP000824189">
    <property type="component" value="Unassembled WGS sequence"/>
</dbReference>
<dbReference type="Pfam" id="PF10081">
    <property type="entry name" value="Abhydrolase_9"/>
    <property type="match status" value="1"/>
</dbReference>
<evidence type="ECO:0000313" key="4">
    <source>
        <dbReference type="Proteomes" id="UP000824189"/>
    </source>
</evidence>
<dbReference type="InterPro" id="IPR027788">
    <property type="entry name" value="Alpha/beta-hydrolase_N_dom"/>
</dbReference>
<evidence type="ECO:0000259" key="1">
    <source>
        <dbReference type="Pfam" id="PF10081"/>
    </source>
</evidence>
<name>A0A9D1RXD7_9CORY</name>
<dbReference type="Pfam" id="PF15420">
    <property type="entry name" value="Abhydrolase_9_N"/>
    <property type="match status" value="1"/>
</dbReference>
<dbReference type="SUPFAM" id="SSF53474">
    <property type="entry name" value="alpha/beta-Hydrolases"/>
    <property type="match status" value="1"/>
</dbReference>
<dbReference type="AlphaFoldDB" id="A0A9D1RXD7"/>
<gene>
    <name evidence="3" type="ORF">H9867_06165</name>
</gene>
<dbReference type="EMBL" id="DXFZ01000074">
    <property type="protein sequence ID" value="HIW96048.1"/>
    <property type="molecule type" value="Genomic_DNA"/>
</dbReference>
<feature type="domain" description="Alpha/beta-hydrolase N-terminal" evidence="2">
    <location>
        <begin position="66"/>
        <end position="272"/>
    </location>
</feature>
<evidence type="ECO:0000259" key="2">
    <source>
        <dbReference type="Pfam" id="PF15420"/>
    </source>
</evidence>
<accession>A0A9D1RXD7</accession>
<protein>
    <submittedName>
        <fullName evidence="3">Alpha/beta-hydrolase family protein</fullName>
    </submittedName>
</protein>
<proteinExistence type="predicted"/>
<organism evidence="3 4">
    <name type="scientific">Candidatus Corynebacterium gallistercoris</name>
    <dbReference type="NCBI Taxonomy" id="2838530"/>
    <lineage>
        <taxon>Bacteria</taxon>
        <taxon>Bacillati</taxon>
        <taxon>Actinomycetota</taxon>
        <taxon>Actinomycetes</taxon>
        <taxon>Mycobacteriales</taxon>
        <taxon>Corynebacteriaceae</taxon>
        <taxon>Corynebacterium</taxon>
    </lineage>
</organism>
<dbReference type="InterPro" id="IPR029058">
    <property type="entry name" value="AB_hydrolase_fold"/>
</dbReference>
<reference evidence="3" key="1">
    <citation type="journal article" date="2021" name="PeerJ">
        <title>Extensive microbial diversity within the chicken gut microbiome revealed by metagenomics and culture.</title>
        <authorList>
            <person name="Gilroy R."/>
            <person name="Ravi A."/>
            <person name="Getino M."/>
            <person name="Pursley I."/>
            <person name="Horton D.L."/>
            <person name="Alikhan N.F."/>
            <person name="Baker D."/>
            <person name="Gharbi K."/>
            <person name="Hall N."/>
            <person name="Watson M."/>
            <person name="Adriaenssens E.M."/>
            <person name="Foster-Nyarko E."/>
            <person name="Jarju S."/>
            <person name="Secka A."/>
            <person name="Antonio M."/>
            <person name="Oren A."/>
            <person name="Chaudhuri R.R."/>
            <person name="La Ragione R."/>
            <person name="Hildebrand F."/>
            <person name="Pallen M.J."/>
        </authorList>
    </citation>
    <scope>NUCLEOTIDE SEQUENCE</scope>
    <source>
        <strain evidence="3">4376</strain>
    </source>
</reference>